<organism evidence="2 3">
    <name type="scientific">Dulcicalothrix desertica PCC 7102</name>
    <dbReference type="NCBI Taxonomy" id="232991"/>
    <lineage>
        <taxon>Bacteria</taxon>
        <taxon>Bacillati</taxon>
        <taxon>Cyanobacteriota</taxon>
        <taxon>Cyanophyceae</taxon>
        <taxon>Nostocales</taxon>
        <taxon>Calotrichaceae</taxon>
        <taxon>Dulcicalothrix</taxon>
    </lineage>
</organism>
<accession>A0A3S1DB77</accession>
<reference evidence="2" key="1">
    <citation type="submission" date="2018-12" db="EMBL/GenBank/DDBJ databases">
        <authorList>
            <person name="Will S."/>
            <person name="Neumann-Schaal M."/>
            <person name="Henke P."/>
        </authorList>
    </citation>
    <scope>NUCLEOTIDE SEQUENCE</scope>
    <source>
        <strain evidence="2">PCC 7102</strain>
    </source>
</reference>
<dbReference type="PANTHER" id="PTHR34793">
    <property type="entry name" value="PROTEIN THYLAKOID FORMATION 1, CHLOROPLASTIC"/>
    <property type="match status" value="1"/>
</dbReference>
<dbReference type="GO" id="GO:0030096">
    <property type="term" value="C:plasma membrane-derived thylakoid photosystem II"/>
    <property type="evidence" value="ECO:0007669"/>
    <property type="project" value="TreeGrafter"/>
</dbReference>
<keyword evidence="1" id="KW-0175">Coiled coil</keyword>
<dbReference type="GO" id="GO:0010207">
    <property type="term" value="P:photosystem II assembly"/>
    <property type="evidence" value="ECO:0007669"/>
    <property type="project" value="InterPro"/>
</dbReference>
<protein>
    <submittedName>
        <fullName evidence="2">Protein Thf1</fullName>
    </submittedName>
</protein>
<comment type="caution">
    <text evidence="2">The sequence shown here is derived from an EMBL/GenBank/DDBJ whole genome shotgun (WGS) entry which is preliminary data.</text>
</comment>
<sequence length="192" mass="21827">MVEMHLLSVNVDFSYNSIYTLGVVTAFDRFMQGYQPESDKASIFYAMSQAVEANEDQYHQDAARLLNVAKSLPVNDLVAWLSQTNRLENDTQLQAELDAIAHNPKFKYNRLFAIGIFTLLEASDPEVVKDEKGRTEALNSIARGLNISDDKLNKDLELYRSNLDKMTQAMAVMADMLQADRKKREERAKAKQ</sequence>
<name>A0A3S1DB77_9CYAN</name>
<dbReference type="EMBL" id="RSCL01000006">
    <property type="protein sequence ID" value="RUT06718.1"/>
    <property type="molecule type" value="Genomic_DNA"/>
</dbReference>
<evidence type="ECO:0000313" key="3">
    <source>
        <dbReference type="Proteomes" id="UP000271624"/>
    </source>
</evidence>
<dbReference type="InterPro" id="IPR017499">
    <property type="entry name" value="Thf1"/>
</dbReference>
<proteinExistence type="predicted"/>
<keyword evidence="3" id="KW-1185">Reference proteome</keyword>
<reference evidence="2" key="2">
    <citation type="journal article" date="2019" name="Genome Biol. Evol.">
        <title>Day and night: Metabolic profiles and evolutionary relationships of six axenic non-marine cyanobacteria.</title>
        <authorList>
            <person name="Will S.E."/>
            <person name="Henke P."/>
            <person name="Boedeker C."/>
            <person name="Huang S."/>
            <person name="Brinkmann H."/>
            <person name="Rohde M."/>
            <person name="Jarek M."/>
            <person name="Friedl T."/>
            <person name="Seufert S."/>
            <person name="Schumacher M."/>
            <person name="Overmann J."/>
            <person name="Neumann-Schaal M."/>
            <person name="Petersen J."/>
        </authorList>
    </citation>
    <scope>NUCLEOTIDE SEQUENCE [LARGE SCALE GENOMIC DNA]</scope>
    <source>
        <strain evidence="2">PCC 7102</strain>
    </source>
</reference>
<evidence type="ECO:0000256" key="1">
    <source>
        <dbReference type="ARBA" id="ARBA00023054"/>
    </source>
</evidence>
<dbReference type="Proteomes" id="UP000271624">
    <property type="component" value="Unassembled WGS sequence"/>
</dbReference>
<dbReference type="PANTHER" id="PTHR34793:SF1">
    <property type="entry name" value="PROTEIN THYLAKOID FORMATION 1, CHLOROPLASTIC"/>
    <property type="match status" value="1"/>
</dbReference>
<dbReference type="NCBIfam" id="TIGR03060">
    <property type="entry name" value="PS_II_psb29"/>
    <property type="match status" value="1"/>
</dbReference>
<gene>
    <name evidence="2" type="primary">thf1</name>
    <name evidence="2" type="ORF">DSM106972_029750</name>
</gene>
<dbReference type="AlphaFoldDB" id="A0A3S1DB77"/>
<evidence type="ECO:0000313" key="2">
    <source>
        <dbReference type="EMBL" id="RUT06718.1"/>
    </source>
</evidence>
<dbReference type="Pfam" id="PF11264">
    <property type="entry name" value="ThylakoidFormat"/>
    <property type="match status" value="1"/>
</dbReference>